<keyword evidence="4" id="KW-0540">Nuclease</keyword>
<keyword evidence="7" id="KW-0378">Hydrolase</keyword>
<dbReference type="PANTHER" id="PTHR33146">
    <property type="entry name" value="ENDONUCLEASE 4"/>
    <property type="match status" value="1"/>
</dbReference>
<keyword evidence="6" id="KW-0255">Endonuclease</keyword>
<dbReference type="GO" id="GO:0000014">
    <property type="term" value="F:single-stranded DNA endodeoxyribonuclease activity"/>
    <property type="evidence" value="ECO:0007669"/>
    <property type="project" value="UniProtKB-ARBA"/>
</dbReference>
<name>S8DD45_9LAMI</name>
<dbReference type="SUPFAM" id="SSF48537">
    <property type="entry name" value="Phospholipase C/P1 nuclease"/>
    <property type="match status" value="1"/>
</dbReference>
<evidence type="ECO:0000256" key="7">
    <source>
        <dbReference type="ARBA" id="ARBA00022801"/>
    </source>
</evidence>
<dbReference type="AlphaFoldDB" id="S8DD45"/>
<evidence type="ECO:0000256" key="1">
    <source>
        <dbReference type="ARBA" id="ARBA00000245"/>
    </source>
</evidence>
<dbReference type="PANTHER" id="PTHR33146:SF27">
    <property type="entry name" value="ENDONUCLEASE 2"/>
    <property type="match status" value="1"/>
</dbReference>
<keyword evidence="9" id="KW-0325">Glycoprotein</keyword>
<evidence type="ECO:0000256" key="6">
    <source>
        <dbReference type="ARBA" id="ARBA00022759"/>
    </source>
</evidence>
<evidence type="ECO:0000256" key="5">
    <source>
        <dbReference type="ARBA" id="ARBA00022723"/>
    </source>
</evidence>
<dbReference type="GO" id="GO:0046872">
    <property type="term" value="F:metal ion binding"/>
    <property type="evidence" value="ECO:0007669"/>
    <property type="project" value="UniProtKB-KW"/>
</dbReference>
<feature type="non-terminal residue" evidence="10">
    <location>
        <position position="187"/>
    </location>
</feature>
<keyword evidence="11" id="KW-1185">Reference proteome</keyword>
<gene>
    <name evidence="10" type="ORF">M569_17563</name>
</gene>
<comment type="similarity">
    <text evidence="2">Belongs to the nuclease type I family.</text>
</comment>
<evidence type="ECO:0000256" key="2">
    <source>
        <dbReference type="ARBA" id="ARBA00009547"/>
    </source>
</evidence>
<dbReference type="GO" id="GO:0006308">
    <property type="term" value="P:DNA catabolic process"/>
    <property type="evidence" value="ECO:0007669"/>
    <property type="project" value="InterPro"/>
</dbReference>
<dbReference type="EMBL" id="AUSU01010439">
    <property type="protein sequence ID" value="EPS57257.1"/>
    <property type="molecule type" value="Genomic_DNA"/>
</dbReference>
<keyword evidence="5" id="KW-0479">Metal-binding</keyword>
<protein>
    <recommendedName>
        <fullName evidence="3">Aspergillus nuclease S1</fullName>
        <ecNumber evidence="3">3.1.30.1</ecNumber>
    </recommendedName>
</protein>
<dbReference type="InterPro" id="IPR003154">
    <property type="entry name" value="S1/P1nuclease"/>
</dbReference>
<dbReference type="GO" id="GO:0004521">
    <property type="term" value="F:RNA endonuclease activity"/>
    <property type="evidence" value="ECO:0007669"/>
    <property type="project" value="UniProtKB-ARBA"/>
</dbReference>
<evidence type="ECO:0000256" key="4">
    <source>
        <dbReference type="ARBA" id="ARBA00022722"/>
    </source>
</evidence>
<organism evidence="10 11">
    <name type="scientific">Genlisea aurea</name>
    <dbReference type="NCBI Taxonomy" id="192259"/>
    <lineage>
        <taxon>Eukaryota</taxon>
        <taxon>Viridiplantae</taxon>
        <taxon>Streptophyta</taxon>
        <taxon>Embryophyta</taxon>
        <taxon>Tracheophyta</taxon>
        <taxon>Spermatophyta</taxon>
        <taxon>Magnoliopsida</taxon>
        <taxon>eudicotyledons</taxon>
        <taxon>Gunneridae</taxon>
        <taxon>Pentapetalae</taxon>
        <taxon>asterids</taxon>
        <taxon>lamiids</taxon>
        <taxon>Lamiales</taxon>
        <taxon>Lentibulariaceae</taxon>
        <taxon>Genlisea</taxon>
    </lineage>
</organism>
<dbReference type="InterPro" id="IPR008947">
    <property type="entry name" value="PLipase_C/P1_nuclease_dom_sf"/>
</dbReference>
<dbReference type="Pfam" id="PF02265">
    <property type="entry name" value="S1-P1_nuclease"/>
    <property type="match status" value="1"/>
</dbReference>
<sequence length="187" mass="20777">DCKDEAGLQDRCVTGAINNYTSQLLSYGGDSNTHNLTEALLFLSHFIGDVHQPLHVGFTSDEGGNAIDVHWYRRKSVLHHVWDTDIITTLEKRFYDSAAMDELIQALQTNITTVWAGQVKKWEACGDIACPDLYATEGVEVACDWAYKGVEENSLLGDAYFLSRVPVVNLRLAQAGVRLAATLNRIF</sequence>
<dbReference type="CDD" id="cd11010">
    <property type="entry name" value="S1-P1_nuclease"/>
    <property type="match status" value="1"/>
</dbReference>
<evidence type="ECO:0000256" key="8">
    <source>
        <dbReference type="ARBA" id="ARBA00023157"/>
    </source>
</evidence>
<comment type="catalytic activity">
    <reaction evidence="1">
        <text>Endonucleolytic cleavage to 5'-phosphomononucleotide and 5'-phosphooligonucleotide end-products.</text>
        <dbReference type="EC" id="3.1.30.1"/>
    </reaction>
</comment>
<dbReference type="EC" id="3.1.30.1" evidence="3"/>
<keyword evidence="8" id="KW-1015">Disulfide bond</keyword>
<dbReference type="Proteomes" id="UP000015453">
    <property type="component" value="Unassembled WGS sequence"/>
</dbReference>
<evidence type="ECO:0000256" key="3">
    <source>
        <dbReference type="ARBA" id="ARBA00012562"/>
    </source>
</evidence>
<evidence type="ECO:0000313" key="10">
    <source>
        <dbReference type="EMBL" id="EPS57257.1"/>
    </source>
</evidence>
<proteinExistence type="inferred from homology"/>
<evidence type="ECO:0000256" key="9">
    <source>
        <dbReference type="ARBA" id="ARBA00023180"/>
    </source>
</evidence>
<dbReference type="GO" id="GO:0003676">
    <property type="term" value="F:nucleic acid binding"/>
    <property type="evidence" value="ECO:0007669"/>
    <property type="project" value="InterPro"/>
</dbReference>
<reference evidence="10 11" key="1">
    <citation type="journal article" date="2013" name="BMC Genomics">
        <title>The miniature genome of a carnivorous plant Genlisea aurea contains a low number of genes and short non-coding sequences.</title>
        <authorList>
            <person name="Leushkin E.V."/>
            <person name="Sutormin R.A."/>
            <person name="Nabieva E.R."/>
            <person name="Penin A.A."/>
            <person name="Kondrashov A.S."/>
            <person name="Logacheva M.D."/>
        </authorList>
    </citation>
    <scope>NUCLEOTIDE SEQUENCE [LARGE SCALE GENOMIC DNA]</scope>
</reference>
<dbReference type="Gene3D" id="1.10.575.10">
    <property type="entry name" value="P1 Nuclease"/>
    <property type="match status" value="1"/>
</dbReference>
<dbReference type="OrthoDB" id="441446at2759"/>
<feature type="non-terminal residue" evidence="10">
    <location>
        <position position="1"/>
    </location>
</feature>
<evidence type="ECO:0000313" key="11">
    <source>
        <dbReference type="Proteomes" id="UP000015453"/>
    </source>
</evidence>
<accession>S8DD45</accession>
<comment type="caution">
    <text evidence="10">The sequence shown here is derived from an EMBL/GenBank/DDBJ whole genome shotgun (WGS) entry which is preliminary data.</text>
</comment>